<proteinExistence type="predicted"/>
<accession>A0A5J4IPB5</accession>
<reference evidence="2 3" key="1">
    <citation type="submission" date="2019-08" db="EMBL/GenBank/DDBJ databases">
        <title>Draft genome sequence of Ulvibacter marinus type strain NBRC 109484.</title>
        <authorList>
            <person name="Kawano K."/>
            <person name="Ushijima N."/>
            <person name="Kihara M."/>
            <person name="Itoh H."/>
        </authorList>
    </citation>
    <scope>NUCLEOTIDE SEQUENCE [LARGE SCALE GENOMIC DNA]</scope>
    <source>
        <strain evidence="2 3">NBRC 109484</strain>
    </source>
</reference>
<feature type="coiled-coil region" evidence="1">
    <location>
        <begin position="4"/>
        <end position="53"/>
    </location>
</feature>
<dbReference type="Proteomes" id="UP000326509">
    <property type="component" value="Unassembled WGS sequence"/>
</dbReference>
<dbReference type="OrthoDB" id="1123018at2"/>
<gene>
    <name evidence="2" type="ORF">ULMA_15770</name>
</gene>
<dbReference type="EMBL" id="BKCG01000003">
    <property type="protein sequence ID" value="GER59469.1"/>
    <property type="molecule type" value="Genomic_DNA"/>
</dbReference>
<organism evidence="2 3">
    <name type="scientific">Patiriisocius marinus</name>
    <dbReference type="NCBI Taxonomy" id="1397112"/>
    <lineage>
        <taxon>Bacteria</taxon>
        <taxon>Pseudomonadati</taxon>
        <taxon>Bacteroidota</taxon>
        <taxon>Flavobacteriia</taxon>
        <taxon>Flavobacteriales</taxon>
        <taxon>Flavobacteriaceae</taxon>
        <taxon>Patiriisocius</taxon>
    </lineage>
</organism>
<sequence>MFGLFKKKSEREMLEEQYRKLTEESFKLSTTNRSKSDAKAAEAEEVMKKLEALSN</sequence>
<comment type="caution">
    <text evidence="2">The sequence shown here is derived from an EMBL/GenBank/DDBJ whole genome shotgun (WGS) entry which is preliminary data.</text>
</comment>
<evidence type="ECO:0000313" key="3">
    <source>
        <dbReference type="Proteomes" id="UP000326509"/>
    </source>
</evidence>
<dbReference type="NCBIfam" id="NF033487">
    <property type="entry name" value="Lacal_2735_fam"/>
    <property type="match status" value="1"/>
</dbReference>
<keyword evidence="3" id="KW-1185">Reference proteome</keyword>
<dbReference type="AlphaFoldDB" id="A0A5J4IPB5"/>
<evidence type="ECO:0000256" key="1">
    <source>
        <dbReference type="SAM" id="Coils"/>
    </source>
</evidence>
<dbReference type="Pfam" id="PF20027">
    <property type="entry name" value="DUF6435"/>
    <property type="match status" value="1"/>
</dbReference>
<name>A0A5J4IPB5_9FLAO</name>
<evidence type="ECO:0000313" key="2">
    <source>
        <dbReference type="EMBL" id="GER59469.1"/>
    </source>
</evidence>
<protein>
    <recommendedName>
        <fullName evidence="4">Lacal_2735 family protein</fullName>
    </recommendedName>
</protein>
<dbReference type="RefSeq" id="WP_151673800.1">
    <property type="nucleotide sequence ID" value="NZ_BKCG01000003.1"/>
</dbReference>
<evidence type="ECO:0008006" key="4">
    <source>
        <dbReference type="Google" id="ProtNLM"/>
    </source>
</evidence>
<dbReference type="InterPro" id="IPR045493">
    <property type="entry name" value="DUF6435"/>
</dbReference>
<keyword evidence="1" id="KW-0175">Coiled coil</keyword>